<sequence>MGLKSSRPLSQANDVLDMAPFFQRRFRAWHLDHVSLVMERYRALTKRHCVDAVGVSAVLGIKDQAFIEELVRLFMPRTPTRVHHMVDAMEIVVAIILVCQAPSMLCRFEAIFDVIDLNGKGVITTADMITGST</sequence>
<evidence type="ECO:0000313" key="1">
    <source>
        <dbReference type="EMBL" id="KAJ0398337.1"/>
    </source>
</evidence>
<gene>
    <name evidence="1" type="ORF">P43SY_000782</name>
</gene>
<organism evidence="1 2">
    <name type="scientific">Pythium insidiosum</name>
    <name type="common">Pythiosis disease agent</name>
    <dbReference type="NCBI Taxonomy" id="114742"/>
    <lineage>
        <taxon>Eukaryota</taxon>
        <taxon>Sar</taxon>
        <taxon>Stramenopiles</taxon>
        <taxon>Oomycota</taxon>
        <taxon>Peronosporomycetes</taxon>
        <taxon>Pythiales</taxon>
        <taxon>Pythiaceae</taxon>
        <taxon>Pythium</taxon>
    </lineage>
</organism>
<keyword evidence="2" id="KW-1185">Reference proteome</keyword>
<comment type="caution">
    <text evidence="1">The sequence shown here is derived from an EMBL/GenBank/DDBJ whole genome shotgun (WGS) entry which is preliminary data.</text>
</comment>
<proteinExistence type="predicted"/>
<dbReference type="SUPFAM" id="SSF47473">
    <property type="entry name" value="EF-hand"/>
    <property type="match status" value="1"/>
</dbReference>
<protein>
    <submittedName>
        <fullName evidence="1">Uncharacterized protein</fullName>
    </submittedName>
</protein>
<dbReference type="AlphaFoldDB" id="A0AAD5Q551"/>
<dbReference type="Proteomes" id="UP001209570">
    <property type="component" value="Unassembled WGS sequence"/>
</dbReference>
<reference evidence="1" key="1">
    <citation type="submission" date="2021-12" db="EMBL/GenBank/DDBJ databases">
        <title>Prjna785345.</title>
        <authorList>
            <person name="Rujirawat T."/>
            <person name="Krajaejun T."/>
        </authorList>
    </citation>
    <scope>NUCLEOTIDE SEQUENCE</scope>
    <source>
        <strain evidence="1">Pi057C3</strain>
    </source>
</reference>
<dbReference type="InterPro" id="IPR011992">
    <property type="entry name" value="EF-hand-dom_pair"/>
</dbReference>
<evidence type="ECO:0000313" key="2">
    <source>
        <dbReference type="Proteomes" id="UP001209570"/>
    </source>
</evidence>
<name>A0AAD5Q551_PYTIN</name>
<accession>A0AAD5Q551</accession>
<dbReference type="EMBL" id="JAKCXM010000220">
    <property type="protein sequence ID" value="KAJ0398337.1"/>
    <property type="molecule type" value="Genomic_DNA"/>
</dbReference>